<dbReference type="InterPro" id="IPR020472">
    <property type="entry name" value="WD40_PAC1"/>
</dbReference>
<feature type="domain" description="NACHT" evidence="4">
    <location>
        <begin position="37"/>
        <end position="181"/>
    </location>
</feature>
<feature type="repeat" description="WD" evidence="3">
    <location>
        <begin position="975"/>
        <end position="1007"/>
    </location>
</feature>
<feature type="repeat" description="WD" evidence="3">
    <location>
        <begin position="846"/>
        <end position="887"/>
    </location>
</feature>
<evidence type="ECO:0000256" key="1">
    <source>
        <dbReference type="ARBA" id="ARBA00022574"/>
    </source>
</evidence>
<dbReference type="Gene3D" id="2.130.10.10">
    <property type="entry name" value="YVTN repeat-like/Quinoprotein amine dehydrogenase"/>
    <property type="match status" value="6"/>
</dbReference>
<dbReference type="InterPro" id="IPR019775">
    <property type="entry name" value="WD40_repeat_CS"/>
</dbReference>
<feature type="repeat" description="WD" evidence="3">
    <location>
        <begin position="1105"/>
        <end position="1137"/>
    </location>
</feature>
<feature type="non-terminal residue" evidence="5">
    <location>
        <position position="1"/>
    </location>
</feature>
<dbReference type="Pfam" id="PF24883">
    <property type="entry name" value="NPHP3_N"/>
    <property type="match status" value="1"/>
</dbReference>
<dbReference type="STRING" id="1051891.A0A0C3Q4I0"/>
<organism evidence="5 6">
    <name type="scientific">Tulasnella calospora MUT 4182</name>
    <dbReference type="NCBI Taxonomy" id="1051891"/>
    <lineage>
        <taxon>Eukaryota</taxon>
        <taxon>Fungi</taxon>
        <taxon>Dikarya</taxon>
        <taxon>Basidiomycota</taxon>
        <taxon>Agaricomycotina</taxon>
        <taxon>Agaricomycetes</taxon>
        <taxon>Cantharellales</taxon>
        <taxon>Tulasnellaceae</taxon>
        <taxon>Tulasnella</taxon>
    </lineage>
</organism>
<feature type="repeat" description="WD" evidence="3">
    <location>
        <begin position="670"/>
        <end position="711"/>
    </location>
</feature>
<evidence type="ECO:0000313" key="5">
    <source>
        <dbReference type="EMBL" id="KIO23840.1"/>
    </source>
</evidence>
<dbReference type="Proteomes" id="UP000054248">
    <property type="component" value="Unassembled WGS sequence"/>
</dbReference>
<feature type="repeat" description="WD" evidence="3">
    <location>
        <begin position="756"/>
        <end position="786"/>
    </location>
</feature>
<dbReference type="InterPro" id="IPR056884">
    <property type="entry name" value="NPHP3-like_N"/>
</dbReference>
<dbReference type="Pfam" id="PF00400">
    <property type="entry name" value="WD40"/>
    <property type="match status" value="12"/>
</dbReference>
<dbReference type="InterPro" id="IPR036322">
    <property type="entry name" value="WD40_repeat_dom_sf"/>
</dbReference>
<proteinExistence type="predicted"/>
<dbReference type="SUPFAM" id="SSF52540">
    <property type="entry name" value="P-loop containing nucleoside triphosphate hydrolases"/>
    <property type="match status" value="1"/>
</dbReference>
<name>A0A0C3Q4I0_9AGAM</name>
<evidence type="ECO:0000256" key="3">
    <source>
        <dbReference type="PROSITE-ProRule" id="PRU00221"/>
    </source>
</evidence>
<dbReference type="InterPro" id="IPR050349">
    <property type="entry name" value="WD_LIS1/nudF_dynein_reg"/>
</dbReference>
<dbReference type="SUPFAM" id="SSF50998">
    <property type="entry name" value="Quinoprotein alcohol dehydrogenase-like"/>
    <property type="match status" value="1"/>
</dbReference>
<evidence type="ECO:0000313" key="6">
    <source>
        <dbReference type="Proteomes" id="UP000054248"/>
    </source>
</evidence>
<dbReference type="InterPro" id="IPR007111">
    <property type="entry name" value="NACHT_NTPase"/>
</dbReference>
<dbReference type="InterPro" id="IPR011047">
    <property type="entry name" value="Quinoprotein_ADH-like_sf"/>
</dbReference>
<dbReference type="SMART" id="SM00320">
    <property type="entry name" value="WD40"/>
    <property type="match status" value="13"/>
</dbReference>
<dbReference type="AlphaFoldDB" id="A0A0C3Q4I0"/>
<evidence type="ECO:0000259" key="4">
    <source>
        <dbReference type="PROSITE" id="PS50837"/>
    </source>
</evidence>
<keyword evidence="1 3" id="KW-0853">WD repeat</keyword>
<keyword evidence="6" id="KW-1185">Reference proteome</keyword>
<feature type="repeat" description="WD" evidence="3">
    <location>
        <begin position="810"/>
        <end position="835"/>
    </location>
</feature>
<feature type="repeat" description="WD" evidence="3">
    <location>
        <begin position="1018"/>
        <end position="1059"/>
    </location>
</feature>
<dbReference type="PROSITE" id="PS50294">
    <property type="entry name" value="WD_REPEATS_REGION"/>
    <property type="match status" value="12"/>
</dbReference>
<reference evidence="5 6" key="1">
    <citation type="submission" date="2014-04" db="EMBL/GenBank/DDBJ databases">
        <authorList>
            <consortium name="DOE Joint Genome Institute"/>
            <person name="Kuo A."/>
            <person name="Girlanda M."/>
            <person name="Perotto S."/>
            <person name="Kohler A."/>
            <person name="Nagy L.G."/>
            <person name="Floudas D."/>
            <person name="Copeland A."/>
            <person name="Barry K.W."/>
            <person name="Cichocki N."/>
            <person name="Veneault-Fourrey C."/>
            <person name="LaButti K."/>
            <person name="Lindquist E.A."/>
            <person name="Lipzen A."/>
            <person name="Lundell T."/>
            <person name="Morin E."/>
            <person name="Murat C."/>
            <person name="Sun H."/>
            <person name="Tunlid A."/>
            <person name="Henrissat B."/>
            <person name="Grigoriev I.V."/>
            <person name="Hibbett D.S."/>
            <person name="Martin F."/>
            <person name="Nordberg H.P."/>
            <person name="Cantor M.N."/>
            <person name="Hua S.X."/>
        </authorList>
    </citation>
    <scope>NUCLEOTIDE SEQUENCE [LARGE SCALE GENOMIC DNA]</scope>
    <source>
        <strain evidence="5 6">MUT 4182</strain>
    </source>
</reference>
<protein>
    <recommendedName>
        <fullName evidence="4">NACHT domain-containing protein</fullName>
    </recommendedName>
</protein>
<feature type="repeat" description="WD" evidence="3">
    <location>
        <begin position="1072"/>
        <end position="1103"/>
    </location>
</feature>
<keyword evidence="2" id="KW-0677">Repeat</keyword>
<dbReference type="InterPro" id="IPR015943">
    <property type="entry name" value="WD40/YVTN_repeat-like_dom_sf"/>
</dbReference>
<dbReference type="PROSITE" id="PS50837">
    <property type="entry name" value="NACHT"/>
    <property type="match status" value="1"/>
</dbReference>
<dbReference type="PROSITE" id="PS00678">
    <property type="entry name" value="WD_REPEATS_1"/>
    <property type="match status" value="4"/>
</dbReference>
<dbReference type="PRINTS" id="PR00320">
    <property type="entry name" value="GPROTEINBRPT"/>
</dbReference>
<feature type="repeat" description="WD" evidence="3">
    <location>
        <begin position="889"/>
        <end position="930"/>
    </location>
</feature>
<gene>
    <name evidence="5" type="ORF">M407DRAFT_77697</name>
</gene>
<dbReference type="InterPro" id="IPR001680">
    <property type="entry name" value="WD40_rpt"/>
</dbReference>
<reference evidence="6" key="2">
    <citation type="submission" date="2015-01" db="EMBL/GenBank/DDBJ databases">
        <title>Evolutionary Origins and Diversification of the Mycorrhizal Mutualists.</title>
        <authorList>
            <consortium name="DOE Joint Genome Institute"/>
            <consortium name="Mycorrhizal Genomics Consortium"/>
            <person name="Kohler A."/>
            <person name="Kuo A."/>
            <person name="Nagy L.G."/>
            <person name="Floudas D."/>
            <person name="Copeland A."/>
            <person name="Barry K.W."/>
            <person name="Cichocki N."/>
            <person name="Veneault-Fourrey C."/>
            <person name="LaButti K."/>
            <person name="Lindquist E.A."/>
            <person name="Lipzen A."/>
            <person name="Lundell T."/>
            <person name="Morin E."/>
            <person name="Murat C."/>
            <person name="Riley R."/>
            <person name="Ohm R."/>
            <person name="Sun H."/>
            <person name="Tunlid A."/>
            <person name="Henrissat B."/>
            <person name="Grigoriev I.V."/>
            <person name="Hibbett D.S."/>
            <person name="Martin F."/>
        </authorList>
    </citation>
    <scope>NUCLEOTIDE SEQUENCE [LARGE SCALE GENOMIC DNA]</scope>
    <source>
        <strain evidence="6">MUT 4182</strain>
    </source>
</reference>
<dbReference type="CDD" id="cd00200">
    <property type="entry name" value="WD40"/>
    <property type="match status" value="2"/>
</dbReference>
<dbReference type="PANTHER" id="PTHR44129">
    <property type="entry name" value="WD REPEAT-CONTAINING PROTEIN POP1"/>
    <property type="match status" value="1"/>
</dbReference>
<dbReference type="InterPro" id="IPR027417">
    <property type="entry name" value="P-loop_NTPase"/>
</dbReference>
<dbReference type="SUPFAM" id="SSF50978">
    <property type="entry name" value="WD40 repeat-like"/>
    <property type="match status" value="1"/>
</dbReference>
<dbReference type="OrthoDB" id="3027122at2759"/>
<feature type="repeat" description="WD" evidence="3">
    <location>
        <begin position="627"/>
        <end position="668"/>
    </location>
</feature>
<dbReference type="EMBL" id="KN823075">
    <property type="protein sequence ID" value="KIO23840.1"/>
    <property type="molecule type" value="Genomic_DNA"/>
</dbReference>
<feature type="repeat" description="WD" evidence="3">
    <location>
        <begin position="932"/>
        <end position="973"/>
    </location>
</feature>
<evidence type="ECO:0000256" key="2">
    <source>
        <dbReference type="ARBA" id="ARBA00022737"/>
    </source>
</evidence>
<dbReference type="Gene3D" id="3.40.50.300">
    <property type="entry name" value="P-loop containing nucleotide triphosphate hydrolases"/>
    <property type="match status" value="1"/>
</dbReference>
<feature type="repeat" description="WD" evidence="3">
    <location>
        <begin position="713"/>
        <end position="754"/>
    </location>
</feature>
<dbReference type="HOGENOM" id="CLU_000288_6_3_1"/>
<accession>A0A0C3Q4I0</accession>
<dbReference type="PROSITE" id="PS50082">
    <property type="entry name" value="WD_REPEATS_2"/>
    <property type="match status" value="12"/>
</dbReference>
<sequence>GARGNAIEDVVCLPGTRVEILNRVNEWIRDTPTSANRVLWIRGMAGRGKSTIASTVAHNWGSKGSGAIFHFRRGENTLDGQFICALARQLGKDLVPEVKNAILDCVKENEDIATKRLEEQFKTLFVGALGNIPNHAHPIVIVVDALDECKNVDDAVRFVRLIGQHSTSLPANVKFLLTCRPEPPLVLALELGSWRAENLDSMSDVSEDITRFLRRACTQIREDCDLPETWPSSADLEAMVKMSQGLFQWARTAVAYIRAGSPKHRLRGLLRDSSKWAGLDDLYHQILSRAFEKVEKDSQRKEVLSWVLGTLVVAPYPVTLEVIAFLYVDHDMFKDEEDIAQFLRDDILADLSSLLHIPKSQSEPVRLMHTSIRDLLVTRERSENQHYSVDPVQHHQRLAILSLQIMERDLKQNICNTRGGWTANSEIQDVVDSHVAKGLRYCCRSWSIHLTVGVRWSKGAVDTSGIIFAKFKLLSETKLLFWLEVMSLIGAMIEAYTMAKQVQQWLLQCPRDISNDSLNTLWNDTQRFIALFFKYISLNALDLYAYGLARCPVGTELWMKYRDQATAWILRGKSQKNWSATIWKASTHAGVCTVTFSPDERILASGLRGGPLQLLDAQTGAPLGDPLTGHNKSIRSVAFSPDGKVLASGSDDNTVRLWDVQTGASLGDPLIGHSKPISSIVFSPDGKVLASGSRDNTIWLWNAHTRAPLGDPLTGHSASVWSVAFSPDSKVLASGSQDKTVRLWDAHTRAPLGDPLTCHSGSITSVVFSPDGKVLTVGSQDRTVQLDAQTGTLLGDPLISQNPLTGSKEITSVAFSPDSKVLASGSQDKKVRLWDAHTRVLLGEPLTGHNDWIRSVTFSPNSRVLASGADDKTVRLWDVHTTATLGEPLSGHSDLIWSVVLSPDGKVLASGSRDKTIRLWDAHTRAPLGDPLTGHSDSINSVAFSPDGKVLASGSQDRTVRLWDAHTRAPLGDPLTGHSNWIWSVVFSPDGNVLASGSDDNTVWLWDTHTRVPLGDPLTGHSDSINSVGFSPDSKVLASASDDKTLRLWDVQTGRSLGDPLTGHSDRIKCCIMFSPDGKLLASGSDDRAVRFWDAQTGTPLGDPLLGHSSHVTSILFSLDGKALVSMSFDGLIRFWDPLTYQMCPYLPRHSTS</sequence>